<dbReference type="EMBL" id="ML993593">
    <property type="protein sequence ID" value="KAF2167546.1"/>
    <property type="molecule type" value="Genomic_DNA"/>
</dbReference>
<dbReference type="RefSeq" id="XP_033668435.1">
    <property type="nucleotide sequence ID" value="XM_033812610.1"/>
</dbReference>
<dbReference type="GeneID" id="54565882"/>
<evidence type="ECO:0000313" key="2">
    <source>
        <dbReference type="Proteomes" id="UP000799537"/>
    </source>
</evidence>
<gene>
    <name evidence="1" type="ORF">M409DRAFT_54143</name>
</gene>
<sequence length="258" mass="28777">MSRSADTAESELEFSSIDEYDSLDELDQESQTRFTTGQAAKNYWLGKKFMDFALTYSILRDASPDETFIDVDASHEQVKVAESTRKWPYTPALGSMVQAFETSIPPGLRTNTGDDYESFMCALGYVLMRAPEPNNPAVSMLLESLSAGGDNFVKLVGSKADLDIEFRTFGTPGRDKGVEAKGVDYYRELTMFIEQEGGVIKRSTTKINDKLAKGRRWMTTLQTLNREFSGKGNTMHEATQKAAQRACETFGLGDEEQK</sequence>
<dbReference type="AlphaFoldDB" id="A0A6A6CQ02"/>
<protein>
    <submittedName>
        <fullName evidence="1">Uncharacterized protein</fullName>
    </submittedName>
</protein>
<proteinExistence type="predicted"/>
<keyword evidence="2" id="KW-1185">Reference proteome</keyword>
<name>A0A6A6CQ02_ZASCE</name>
<evidence type="ECO:0000313" key="1">
    <source>
        <dbReference type="EMBL" id="KAF2167546.1"/>
    </source>
</evidence>
<organism evidence="1 2">
    <name type="scientific">Zasmidium cellare ATCC 36951</name>
    <dbReference type="NCBI Taxonomy" id="1080233"/>
    <lineage>
        <taxon>Eukaryota</taxon>
        <taxon>Fungi</taxon>
        <taxon>Dikarya</taxon>
        <taxon>Ascomycota</taxon>
        <taxon>Pezizomycotina</taxon>
        <taxon>Dothideomycetes</taxon>
        <taxon>Dothideomycetidae</taxon>
        <taxon>Mycosphaerellales</taxon>
        <taxon>Mycosphaerellaceae</taxon>
        <taxon>Zasmidium</taxon>
    </lineage>
</organism>
<dbReference type="Proteomes" id="UP000799537">
    <property type="component" value="Unassembled WGS sequence"/>
</dbReference>
<accession>A0A6A6CQ02</accession>
<reference evidence="1" key="1">
    <citation type="journal article" date="2020" name="Stud. Mycol.">
        <title>101 Dothideomycetes genomes: a test case for predicting lifestyles and emergence of pathogens.</title>
        <authorList>
            <person name="Haridas S."/>
            <person name="Albert R."/>
            <person name="Binder M."/>
            <person name="Bloem J."/>
            <person name="Labutti K."/>
            <person name="Salamov A."/>
            <person name="Andreopoulos B."/>
            <person name="Baker S."/>
            <person name="Barry K."/>
            <person name="Bills G."/>
            <person name="Bluhm B."/>
            <person name="Cannon C."/>
            <person name="Castanera R."/>
            <person name="Culley D."/>
            <person name="Daum C."/>
            <person name="Ezra D."/>
            <person name="Gonzalez J."/>
            <person name="Henrissat B."/>
            <person name="Kuo A."/>
            <person name="Liang C."/>
            <person name="Lipzen A."/>
            <person name="Lutzoni F."/>
            <person name="Magnuson J."/>
            <person name="Mondo S."/>
            <person name="Nolan M."/>
            <person name="Ohm R."/>
            <person name="Pangilinan J."/>
            <person name="Park H.-J."/>
            <person name="Ramirez L."/>
            <person name="Alfaro M."/>
            <person name="Sun H."/>
            <person name="Tritt A."/>
            <person name="Yoshinaga Y."/>
            <person name="Zwiers L.-H."/>
            <person name="Turgeon B."/>
            <person name="Goodwin S."/>
            <person name="Spatafora J."/>
            <person name="Crous P."/>
            <person name="Grigoriev I."/>
        </authorList>
    </citation>
    <scope>NUCLEOTIDE SEQUENCE</scope>
    <source>
        <strain evidence="1">ATCC 36951</strain>
    </source>
</reference>